<evidence type="ECO:0000256" key="2">
    <source>
        <dbReference type="ARBA" id="ARBA00022448"/>
    </source>
</evidence>
<evidence type="ECO:0000256" key="6">
    <source>
        <dbReference type="ARBA" id="ARBA00023136"/>
    </source>
</evidence>
<dbReference type="GO" id="GO:0016020">
    <property type="term" value="C:membrane"/>
    <property type="evidence" value="ECO:0007669"/>
    <property type="project" value="UniProtKB-SubCell"/>
</dbReference>
<keyword evidence="4" id="KW-0769">Symport</keyword>
<feature type="transmembrane region" description="Helical" evidence="7">
    <location>
        <begin position="474"/>
        <end position="495"/>
    </location>
</feature>
<feature type="transmembrane region" description="Helical" evidence="7">
    <location>
        <begin position="256"/>
        <end position="279"/>
    </location>
</feature>
<comment type="subcellular location">
    <subcellularLocation>
        <location evidence="1">Membrane</location>
        <topology evidence="1">Multi-pass membrane protein</topology>
    </subcellularLocation>
</comment>
<evidence type="ECO:0000313" key="10">
    <source>
        <dbReference type="Proteomes" id="UP000232688"/>
    </source>
</evidence>
<name>A0A2N0R599_9GLOM</name>
<feature type="transmembrane region" description="Helical" evidence="7">
    <location>
        <begin position="203"/>
        <end position="223"/>
    </location>
</feature>
<dbReference type="AlphaFoldDB" id="A0A2N0R599"/>
<feature type="transmembrane region" description="Helical" evidence="7">
    <location>
        <begin position="599"/>
        <end position="620"/>
    </location>
</feature>
<sequence length="626" mass="69322">MTYKKLAHLDLISKLSGSKDLALRHFSSSKVLALDLRIFNERRHIQSWFLICESLTEDGTHGSQLLICESLTEDGTRRSWLLICEFLMEDGTHRSWLLICESLTEDGTHRLLICKSLTEDGIRGSWLLICESLTEDGTYGSQFFSILAFWFKGPSSFFGYFGTLAFRFHIQVSLFTPKDRSNIAVAIVYMAKEFGWSSTTQGLVLSSFFVGYLTTQVLGGALADKFGGKWVLGVAAVGWTTFTLLTPSAAKLGLNYLLSCRILLGIAEGACFPSVHSLIASWAPLEERSRAVAIITSSNHFGSIIAFPVSTWLGSGPWGWESIFWVFGTVGVIWSLIWQIYGGSDPSTYPGISKEELDLILKDNHKESRSYYSSLPTDEEEAMNRSSEDVINVADGDDDDDVISEEIDESFTAIKNSNPSHIPWRLIFSRREVWAIIIAYVCHSGGFFMLLNWLPTYYLDHFGVDIKYLGYFTVLPYIAQGVSGFFVGILADYVINRLKVRVIIIRRIAQIIGSCGIAIFLLLATHVAKTPLQGIILITIGNGLNSFTLAGLTVSQLDIAPRYSGLIFGLGNSLGMIPVIVGLTLTGWVLDSTGKNWNIIWNTASALYFTGAFAFSILAGEKVVIE</sequence>
<dbReference type="InterPro" id="IPR050382">
    <property type="entry name" value="MFS_Na/Anion_cotransporter"/>
</dbReference>
<reference evidence="9 10" key="2">
    <citation type="submission" date="2017-10" db="EMBL/GenBank/DDBJ databases">
        <title>Genome analyses suggest a sexual origin of heterokaryosis in a supposedly ancient asexual fungus.</title>
        <authorList>
            <person name="Corradi N."/>
            <person name="Sedzielewska K."/>
            <person name="Noel J."/>
            <person name="Charron P."/>
            <person name="Farinelli L."/>
            <person name="Marton T."/>
            <person name="Kruger M."/>
            <person name="Pelin A."/>
            <person name="Brachmann A."/>
            <person name="Corradi N."/>
        </authorList>
    </citation>
    <scope>NUCLEOTIDE SEQUENCE [LARGE SCALE GENOMIC DNA]</scope>
    <source>
        <strain evidence="9 10">A1</strain>
    </source>
</reference>
<feature type="transmembrane region" description="Helical" evidence="7">
    <location>
        <begin position="230"/>
        <end position="250"/>
    </location>
</feature>
<dbReference type="GO" id="GO:0015293">
    <property type="term" value="F:symporter activity"/>
    <property type="evidence" value="ECO:0007669"/>
    <property type="project" value="UniProtKB-KW"/>
</dbReference>
<dbReference type="VEuPathDB" id="FungiDB:FUN_013724"/>
<dbReference type="InterPro" id="IPR020846">
    <property type="entry name" value="MFS_dom"/>
</dbReference>
<dbReference type="InterPro" id="IPR011701">
    <property type="entry name" value="MFS"/>
</dbReference>
<dbReference type="VEuPathDB" id="FungiDB:FUN_009483"/>
<dbReference type="InterPro" id="IPR036259">
    <property type="entry name" value="MFS_trans_sf"/>
</dbReference>
<dbReference type="SUPFAM" id="SSF103473">
    <property type="entry name" value="MFS general substrate transporter"/>
    <property type="match status" value="1"/>
</dbReference>
<dbReference type="Pfam" id="PF07690">
    <property type="entry name" value="MFS_1"/>
    <property type="match status" value="1"/>
</dbReference>
<feature type="transmembrane region" description="Helical" evidence="7">
    <location>
        <begin position="291"/>
        <end position="310"/>
    </location>
</feature>
<reference evidence="9 10" key="1">
    <citation type="submission" date="2017-10" db="EMBL/GenBank/DDBJ databases">
        <title>Extensive intraspecific genome diversity in a model arbuscular mycorrhizal fungus.</title>
        <authorList>
            <person name="Chen E.C.H."/>
            <person name="Morin E."/>
            <person name="Baudet D."/>
            <person name="Noel J."/>
            <person name="Ndikumana S."/>
            <person name="Charron P."/>
            <person name="St-Onge C."/>
            <person name="Giorgi J."/>
            <person name="Grigoriev I.V."/>
            <person name="Roux C."/>
            <person name="Martin F.M."/>
            <person name="Corradi N."/>
        </authorList>
    </citation>
    <scope>NUCLEOTIDE SEQUENCE [LARGE SCALE GENOMIC DNA]</scope>
    <source>
        <strain evidence="9 10">A1</strain>
    </source>
</reference>
<dbReference type="PANTHER" id="PTHR11662">
    <property type="entry name" value="SOLUTE CARRIER FAMILY 17"/>
    <property type="match status" value="1"/>
</dbReference>
<feature type="transmembrane region" description="Helical" evidence="7">
    <location>
        <begin position="534"/>
        <end position="554"/>
    </location>
</feature>
<dbReference type="Gene3D" id="1.20.1250.20">
    <property type="entry name" value="MFS general substrate transporter like domains"/>
    <property type="match status" value="2"/>
</dbReference>
<dbReference type="PANTHER" id="PTHR11662:SF446">
    <property type="entry name" value="SODIUM-DEPENDENT PHOSPHATE TRANSPORT PROTEIN 1, CHLOROPLASTIC"/>
    <property type="match status" value="1"/>
</dbReference>
<gene>
    <name evidence="9" type="ORF">RhiirA1_495590</name>
</gene>
<evidence type="ECO:0000256" key="1">
    <source>
        <dbReference type="ARBA" id="ARBA00004141"/>
    </source>
</evidence>
<feature type="domain" description="Major facilitator superfamily (MFS) profile" evidence="8">
    <location>
        <begin position="155"/>
        <end position="626"/>
    </location>
</feature>
<feature type="transmembrane region" description="Helical" evidence="7">
    <location>
        <begin position="507"/>
        <end position="528"/>
    </location>
</feature>
<comment type="caution">
    <text evidence="9">The sequence shown here is derived from an EMBL/GenBank/DDBJ whole genome shotgun (WGS) entry which is preliminary data.</text>
</comment>
<dbReference type="FunFam" id="1.20.1250.20:FF:000423">
    <property type="entry name" value="Putative inorganic phosphate cotransporter-like Protein"/>
    <property type="match status" value="1"/>
</dbReference>
<evidence type="ECO:0000256" key="5">
    <source>
        <dbReference type="ARBA" id="ARBA00022989"/>
    </source>
</evidence>
<dbReference type="VEuPathDB" id="FungiDB:RhiirA1_495590"/>
<keyword evidence="3 7" id="KW-0812">Transmembrane</keyword>
<dbReference type="FunFam" id="1.20.1250.20:FF:000003">
    <property type="entry name" value="Solute carrier family 17 member 3"/>
    <property type="match status" value="1"/>
</dbReference>
<feature type="transmembrane region" description="Helical" evidence="7">
    <location>
        <begin position="322"/>
        <end position="341"/>
    </location>
</feature>
<accession>A0A2N0R599</accession>
<proteinExistence type="predicted"/>
<dbReference type="VEuPathDB" id="FungiDB:RhiirFUN_017342"/>
<protein>
    <submittedName>
        <fullName evidence="9">MFS general substrate transporter</fullName>
    </submittedName>
</protein>
<evidence type="ECO:0000256" key="4">
    <source>
        <dbReference type="ARBA" id="ARBA00022847"/>
    </source>
</evidence>
<dbReference type="Proteomes" id="UP000232688">
    <property type="component" value="Unassembled WGS sequence"/>
</dbReference>
<keyword evidence="2" id="KW-0813">Transport</keyword>
<evidence type="ECO:0000256" key="3">
    <source>
        <dbReference type="ARBA" id="ARBA00022692"/>
    </source>
</evidence>
<feature type="transmembrane region" description="Helical" evidence="7">
    <location>
        <begin position="433"/>
        <end position="454"/>
    </location>
</feature>
<feature type="transmembrane region" description="Helical" evidence="7">
    <location>
        <begin position="566"/>
        <end position="587"/>
    </location>
</feature>
<organism evidence="9 10">
    <name type="scientific">Rhizophagus irregularis</name>
    <dbReference type="NCBI Taxonomy" id="588596"/>
    <lineage>
        <taxon>Eukaryota</taxon>
        <taxon>Fungi</taxon>
        <taxon>Fungi incertae sedis</taxon>
        <taxon>Mucoromycota</taxon>
        <taxon>Glomeromycotina</taxon>
        <taxon>Glomeromycetes</taxon>
        <taxon>Glomerales</taxon>
        <taxon>Glomeraceae</taxon>
        <taxon>Rhizophagus</taxon>
    </lineage>
</organism>
<dbReference type="EMBL" id="LLXH01001537">
    <property type="protein sequence ID" value="PKC58471.1"/>
    <property type="molecule type" value="Genomic_DNA"/>
</dbReference>
<evidence type="ECO:0000313" key="9">
    <source>
        <dbReference type="EMBL" id="PKC58471.1"/>
    </source>
</evidence>
<keyword evidence="6 7" id="KW-0472">Membrane</keyword>
<dbReference type="PROSITE" id="PS50850">
    <property type="entry name" value="MFS"/>
    <property type="match status" value="1"/>
</dbReference>
<keyword evidence="5 7" id="KW-1133">Transmembrane helix</keyword>
<evidence type="ECO:0000256" key="7">
    <source>
        <dbReference type="SAM" id="Phobius"/>
    </source>
</evidence>
<evidence type="ECO:0000259" key="8">
    <source>
        <dbReference type="PROSITE" id="PS50850"/>
    </source>
</evidence>
<dbReference type="VEuPathDB" id="FungiDB:RhiirFUN_019206"/>